<dbReference type="InterPro" id="IPR021109">
    <property type="entry name" value="Peptidase_aspartic_dom_sf"/>
</dbReference>
<dbReference type="EMBL" id="JAHRHJ020000006">
    <property type="protein sequence ID" value="KAH9313222.1"/>
    <property type="molecule type" value="Genomic_DNA"/>
</dbReference>
<protein>
    <submittedName>
        <fullName evidence="1">Uncharacterized protein</fullName>
    </submittedName>
</protein>
<dbReference type="Gene3D" id="2.40.70.10">
    <property type="entry name" value="Acid Proteases"/>
    <property type="match status" value="1"/>
</dbReference>
<name>A0AA38LAD0_TAXCH</name>
<accession>A0AA38LAD0</accession>
<keyword evidence="2" id="KW-1185">Reference proteome</keyword>
<dbReference type="AlphaFoldDB" id="A0AA38LAD0"/>
<reference evidence="1 2" key="1">
    <citation type="journal article" date="2021" name="Nat. Plants">
        <title>The Taxus genome provides insights into paclitaxel biosynthesis.</title>
        <authorList>
            <person name="Xiong X."/>
            <person name="Gou J."/>
            <person name="Liao Q."/>
            <person name="Li Y."/>
            <person name="Zhou Q."/>
            <person name="Bi G."/>
            <person name="Li C."/>
            <person name="Du R."/>
            <person name="Wang X."/>
            <person name="Sun T."/>
            <person name="Guo L."/>
            <person name="Liang H."/>
            <person name="Lu P."/>
            <person name="Wu Y."/>
            <person name="Zhang Z."/>
            <person name="Ro D.K."/>
            <person name="Shang Y."/>
            <person name="Huang S."/>
            <person name="Yan J."/>
        </authorList>
    </citation>
    <scope>NUCLEOTIDE SEQUENCE [LARGE SCALE GENOMIC DNA]</scope>
    <source>
        <strain evidence="1">Ta-2019</strain>
    </source>
</reference>
<comment type="caution">
    <text evidence="1">The sequence shown here is derived from an EMBL/GenBank/DDBJ whole genome shotgun (WGS) entry which is preliminary data.</text>
</comment>
<proteinExistence type="predicted"/>
<evidence type="ECO:0000313" key="1">
    <source>
        <dbReference type="EMBL" id="KAH9313222.1"/>
    </source>
</evidence>
<sequence>HASKTKVQLSEIEYLQTHPSQFHRFIKEVWGGNSTYPISKSKGLLPTPSTPSTQNMISLNASTTNRVEPFYLSLLIKGFQLNNCIIDFGASDNVIPGKVANALGLTLTPVNDTCYSMESKQVPLVGRIKDARVALADYPDKKILLTILVVDIPASF</sequence>
<organism evidence="1 2">
    <name type="scientific">Taxus chinensis</name>
    <name type="common">Chinese yew</name>
    <name type="synonym">Taxus wallichiana var. chinensis</name>
    <dbReference type="NCBI Taxonomy" id="29808"/>
    <lineage>
        <taxon>Eukaryota</taxon>
        <taxon>Viridiplantae</taxon>
        <taxon>Streptophyta</taxon>
        <taxon>Embryophyta</taxon>
        <taxon>Tracheophyta</taxon>
        <taxon>Spermatophyta</taxon>
        <taxon>Pinopsida</taxon>
        <taxon>Pinidae</taxon>
        <taxon>Conifers II</taxon>
        <taxon>Cupressales</taxon>
        <taxon>Taxaceae</taxon>
        <taxon>Taxus</taxon>
    </lineage>
</organism>
<dbReference type="Proteomes" id="UP000824469">
    <property type="component" value="Unassembled WGS sequence"/>
</dbReference>
<evidence type="ECO:0000313" key="2">
    <source>
        <dbReference type="Proteomes" id="UP000824469"/>
    </source>
</evidence>
<gene>
    <name evidence="1" type="ORF">KI387_028257</name>
</gene>
<feature type="non-terminal residue" evidence="1">
    <location>
        <position position="156"/>
    </location>
</feature>
<feature type="non-terminal residue" evidence="1">
    <location>
        <position position="1"/>
    </location>
</feature>